<name>A0ABU4W8R9_9FUSO</name>
<protein>
    <submittedName>
        <fullName evidence="2">Glycosyltransferase</fullName>
        <ecNumber evidence="2">2.4.-.-</ecNumber>
    </submittedName>
</protein>
<accession>A0ABU4W8R9</accession>
<dbReference type="PANTHER" id="PTHR12526:SF630">
    <property type="entry name" value="GLYCOSYLTRANSFERASE"/>
    <property type="match status" value="1"/>
</dbReference>
<evidence type="ECO:0000313" key="2">
    <source>
        <dbReference type="EMBL" id="MDX8335922.1"/>
    </source>
</evidence>
<dbReference type="InterPro" id="IPR001296">
    <property type="entry name" value="Glyco_trans_1"/>
</dbReference>
<dbReference type="EMBL" id="JAVIKH010000005">
    <property type="protein sequence ID" value="MDX8335922.1"/>
    <property type="molecule type" value="Genomic_DNA"/>
</dbReference>
<proteinExistence type="predicted"/>
<keyword evidence="2" id="KW-0328">Glycosyltransferase</keyword>
<gene>
    <name evidence="2" type="ORF">RFV38_05340</name>
</gene>
<organism evidence="2 3">
    <name type="scientific">Candidatus Cetobacterium colombiensis</name>
    <dbReference type="NCBI Taxonomy" id="3073100"/>
    <lineage>
        <taxon>Bacteria</taxon>
        <taxon>Fusobacteriati</taxon>
        <taxon>Fusobacteriota</taxon>
        <taxon>Fusobacteriia</taxon>
        <taxon>Fusobacteriales</taxon>
        <taxon>Fusobacteriaceae</taxon>
        <taxon>Cetobacterium</taxon>
    </lineage>
</organism>
<dbReference type="CDD" id="cd03811">
    <property type="entry name" value="GT4_GT28_WabH-like"/>
    <property type="match status" value="1"/>
</dbReference>
<dbReference type="GO" id="GO:0016757">
    <property type="term" value="F:glycosyltransferase activity"/>
    <property type="evidence" value="ECO:0007669"/>
    <property type="project" value="UniProtKB-KW"/>
</dbReference>
<dbReference type="Proteomes" id="UP001279681">
    <property type="component" value="Unassembled WGS sequence"/>
</dbReference>
<dbReference type="Pfam" id="PF00534">
    <property type="entry name" value="Glycos_transf_1"/>
    <property type="match status" value="1"/>
</dbReference>
<feature type="domain" description="Glycosyl transferase family 1" evidence="1">
    <location>
        <begin position="201"/>
        <end position="355"/>
    </location>
</feature>
<evidence type="ECO:0000313" key="3">
    <source>
        <dbReference type="Proteomes" id="UP001279681"/>
    </source>
</evidence>
<dbReference type="RefSeq" id="WP_320313326.1">
    <property type="nucleotide sequence ID" value="NZ_JAVIKH010000005.1"/>
</dbReference>
<reference evidence="3" key="1">
    <citation type="submission" date="2023-07" db="EMBL/GenBank/DDBJ databases">
        <authorList>
            <person name="Colorado M.A."/>
            <person name="Villamil L.M."/>
            <person name="Melo J.F."/>
            <person name="Rodriguez J.A."/>
            <person name="Ruiz R.Y."/>
        </authorList>
    </citation>
    <scope>NUCLEOTIDE SEQUENCE [LARGE SCALE GENOMIC DNA]</scope>
    <source>
        <strain evidence="3">C33</strain>
    </source>
</reference>
<dbReference type="EC" id="2.4.-.-" evidence="2"/>
<dbReference type="Gene3D" id="3.40.50.2000">
    <property type="entry name" value="Glycogen Phosphorylase B"/>
    <property type="match status" value="2"/>
</dbReference>
<evidence type="ECO:0000259" key="1">
    <source>
        <dbReference type="Pfam" id="PF00534"/>
    </source>
</evidence>
<dbReference type="SUPFAM" id="SSF53756">
    <property type="entry name" value="UDP-Glycosyltransferase/glycogen phosphorylase"/>
    <property type="match status" value="1"/>
</dbReference>
<dbReference type="PANTHER" id="PTHR12526">
    <property type="entry name" value="GLYCOSYLTRANSFERASE"/>
    <property type="match status" value="1"/>
</dbReference>
<keyword evidence="2" id="KW-0808">Transferase</keyword>
<sequence length="383" mass="44556">MKNNLKKKIIIQTGSLRVGGQEKMLSELLKVINPEKYKVLLLIEEDCGNENIYEKNIPEYIEYEFLTSKKFMEKLEKYKKSKNPFHKILYSLMLKSKKKIAIKNFKKYLDFGDIIIDYNLGLLRYCNKLNLKGKKLIGWSHAGLGGRLKDKRKEKNRKFYSHIITINEEMRRCYQKNTNQYGIKIHKIHNFLDEKIIIEKSKEKIKENLGKYIISVGALTENKNNISLIYAFKKLVDKGIDENLVILGEGKERENLEKAIKNLNLSDRVKLLGIKENPYKYIRESTLFVQCSYSEGFPLVLLESMIIGKAVVSTENYGSKEILEDGKYGLIVENNIDKISEGIYSLIINGELKKKKEELSLKRGKEFSLEAGRKKIEEFIESI</sequence>
<keyword evidence="3" id="KW-1185">Reference proteome</keyword>
<comment type="caution">
    <text evidence="2">The sequence shown here is derived from an EMBL/GenBank/DDBJ whole genome shotgun (WGS) entry which is preliminary data.</text>
</comment>